<dbReference type="Pfam" id="PF00535">
    <property type="entry name" value="Glycos_transf_2"/>
    <property type="match status" value="1"/>
</dbReference>
<name>A0ABY8NEF0_9GAMM</name>
<proteinExistence type="predicted"/>
<evidence type="ECO:0000259" key="1">
    <source>
        <dbReference type="Pfam" id="PF00535"/>
    </source>
</evidence>
<dbReference type="CDD" id="cd04196">
    <property type="entry name" value="GT_2_like_d"/>
    <property type="match status" value="1"/>
</dbReference>
<dbReference type="Gene3D" id="3.90.550.10">
    <property type="entry name" value="Spore Coat Polysaccharide Biosynthesis Protein SpsA, Chain A"/>
    <property type="match status" value="1"/>
</dbReference>
<dbReference type="InterPro" id="IPR001173">
    <property type="entry name" value="Glyco_trans_2-like"/>
</dbReference>
<dbReference type="SUPFAM" id="SSF53448">
    <property type="entry name" value="Nucleotide-diphospho-sugar transferases"/>
    <property type="match status" value="1"/>
</dbReference>
<evidence type="ECO:0000313" key="3">
    <source>
        <dbReference type="Proteomes" id="UP001236500"/>
    </source>
</evidence>
<organism evidence="2 3">
    <name type="scientific">Microbulbifer bruguierae</name>
    <dbReference type="NCBI Taxonomy" id="3029061"/>
    <lineage>
        <taxon>Bacteria</taxon>
        <taxon>Pseudomonadati</taxon>
        <taxon>Pseudomonadota</taxon>
        <taxon>Gammaproteobacteria</taxon>
        <taxon>Cellvibrionales</taxon>
        <taxon>Microbulbiferaceae</taxon>
        <taxon>Microbulbifer</taxon>
    </lineage>
</organism>
<evidence type="ECO:0000313" key="2">
    <source>
        <dbReference type="EMBL" id="WGL17296.1"/>
    </source>
</evidence>
<reference evidence="2 3" key="1">
    <citation type="submission" date="2023-02" db="EMBL/GenBank/DDBJ databases">
        <title>Description and genomic characterization of Microbulbifer bruguierae sp. nov., isolated from the sediment of mangrove plant Bruguiera sexangula.</title>
        <authorList>
            <person name="Long M."/>
        </authorList>
    </citation>
    <scope>NUCLEOTIDE SEQUENCE [LARGE SCALE GENOMIC DNA]</scope>
    <source>
        <strain evidence="2 3">H12</strain>
    </source>
</reference>
<dbReference type="InterPro" id="IPR029044">
    <property type="entry name" value="Nucleotide-diphossugar_trans"/>
</dbReference>
<accession>A0ABY8NEF0</accession>
<keyword evidence="3" id="KW-1185">Reference proteome</keyword>
<sequence length="299" mass="33625">MATFNGELFLEEQIASLASQTLPNIDLWISDDGSQDGTLGILDQTAAEWKKGQVKVLAGPRLGFLENFRSLITDPRIRADYYAFCDQDDVWDADKLAVATEWLSTQPVDLPALYCSRTRLISQNGELTGFSTLFVKEPSFKNAIVQSIAGANTMVMNRAARDIVAKASARTTFVSHDWWCYLLITGVGGSVRYSPDAKIGYRQHSNNLVGENSSTRARVNRLRRLIQGGYREWNRRNLESLNECLDLLTNDAKQTLEYVTNCRTASLWRRMTSFVRSGVHRQTLLDQAALLFACVIKEL</sequence>
<feature type="domain" description="Glycosyltransferase 2-like" evidence="1">
    <location>
        <begin position="1"/>
        <end position="109"/>
    </location>
</feature>
<dbReference type="Proteomes" id="UP001236500">
    <property type="component" value="Chromosome"/>
</dbReference>
<dbReference type="RefSeq" id="WP_280321142.1">
    <property type="nucleotide sequence ID" value="NZ_CP118605.1"/>
</dbReference>
<gene>
    <name evidence="2" type="ORF">PVT68_03100</name>
</gene>
<dbReference type="PANTHER" id="PTHR22916:SF3">
    <property type="entry name" value="UDP-GLCNAC:BETAGAL BETA-1,3-N-ACETYLGLUCOSAMINYLTRANSFERASE-LIKE PROTEIN 1"/>
    <property type="match status" value="1"/>
</dbReference>
<dbReference type="EMBL" id="CP118605">
    <property type="protein sequence ID" value="WGL17296.1"/>
    <property type="molecule type" value="Genomic_DNA"/>
</dbReference>
<dbReference type="PANTHER" id="PTHR22916">
    <property type="entry name" value="GLYCOSYLTRANSFERASE"/>
    <property type="match status" value="1"/>
</dbReference>
<protein>
    <submittedName>
        <fullName evidence="2">Glycosyltransferase family 2 protein</fullName>
    </submittedName>
</protein>